<reference evidence="1 2" key="1">
    <citation type="submission" date="2015-05" db="EMBL/GenBank/DDBJ databases">
        <authorList>
            <person name="Liu X."/>
            <person name="Tong Y."/>
            <person name="Huang Y."/>
            <person name="Fan H."/>
            <person name="An X."/>
            <person name="Mi Z."/>
            <person name="Zhang Z."/>
        </authorList>
    </citation>
    <scope>NUCLEOTIDE SEQUENCE [LARGE SCALE GENOMIC DNA]</scope>
</reference>
<evidence type="ECO:0000313" key="2">
    <source>
        <dbReference type="Proteomes" id="UP000224291"/>
    </source>
</evidence>
<evidence type="ECO:0000313" key="1">
    <source>
        <dbReference type="EMBL" id="AKO61696.1"/>
    </source>
</evidence>
<protein>
    <submittedName>
        <fullName evidence="1">Uncharacterized protein</fullName>
    </submittedName>
</protein>
<organism evidence="1 2">
    <name type="scientific">Stenotrophomonas phage IME-SM1</name>
    <dbReference type="NCBI Taxonomy" id="1654717"/>
    <lineage>
        <taxon>Viruses</taxon>
        <taxon>Duplodnaviria</taxon>
        <taxon>Heunggongvirae</taxon>
        <taxon>Uroviricota</taxon>
        <taxon>Caudoviricetes</taxon>
        <taxon>Menderavirus</taxon>
        <taxon>Menderavirus IMESM1</taxon>
    </lineage>
</organism>
<dbReference type="EMBL" id="KR560069">
    <property type="protein sequence ID" value="AKO61696.1"/>
    <property type="molecule type" value="Genomic_DNA"/>
</dbReference>
<dbReference type="RefSeq" id="YP_010077889.1">
    <property type="nucleotide sequence ID" value="NC_054952.1"/>
</dbReference>
<proteinExistence type="predicted"/>
<dbReference type="KEGG" id="vg:65066797"/>
<sequence length="46" mass="5161">MYAGVRQAGGFAVLKPSEIQEIEAGIVPEWAAKIMAEFERRNNIRL</sequence>
<dbReference type="GeneID" id="65066797"/>
<keyword evidence="2" id="KW-1185">Reference proteome</keyword>
<accession>A0A0H4ISI0</accession>
<name>A0A0H4ISI0_9CAUD</name>
<dbReference type="Proteomes" id="UP000224291">
    <property type="component" value="Segment"/>
</dbReference>